<dbReference type="OrthoDB" id="47330at2759"/>
<feature type="domain" description="Clp R" evidence="9">
    <location>
        <begin position="1"/>
        <end position="116"/>
    </location>
</feature>
<dbReference type="GO" id="GO:0005829">
    <property type="term" value="C:cytosol"/>
    <property type="evidence" value="ECO:0007669"/>
    <property type="project" value="TreeGrafter"/>
</dbReference>
<dbReference type="InterPro" id="IPR019489">
    <property type="entry name" value="Clp_ATPase_C"/>
</dbReference>
<dbReference type="Pfam" id="PF10431">
    <property type="entry name" value="ClpB_D2-small"/>
    <property type="match status" value="1"/>
</dbReference>
<evidence type="ECO:0000256" key="7">
    <source>
        <dbReference type="RuleBase" id="RU004432"/>
    </source>
</evidence>
<dbReference type="SMART" id="SM00382">
    <property type="entry name" value="AAA"/>
    <property type="match status" value="2"/>
</dbReference>
<dbReference type="Pfam" id="PF02861">
    <property type="entry name" value="Clp_N"/>
    <property type="match status" value="1"/>
</dbReference>
<feature type="region of interest" description="Disordered" evidence="8">
    <location>
        <begin position="493"/>
        <end position="513"/>
    </location>
</feature>
<evidence type="ECO:0000256" key="2">
    <source>
        <dbReference type="ARBA" id="ARBA00022737"/>
    </source>
</evidence>
<dbReference type="PROSITE" id="PS00870">
    <property type="entry name" value="CLPAB_1"/>
    <property type="match status" value="1"/>
</dbReference>
<dbReference type="Proteomes" id="UP000278143">
    <property type="component" value="Unassembled WGS sequence"/>
</dbReference>
<evidence type="ECO:0000256" key="6">
    <source>
        <dbReference type="PROSITE-ProRule" id="PRU01251"/>
    </source>
</evidence>
<proteinExistence type="inferred from homology"/>
<keyword evidence="4 7" id="KW-0067">ATP-binding</keyword>
<dbReference type="AlphaFoldDB" id="A0A4P9Z4S9"/>
<evidence type="ECO:0000256" key="5">
    <source>
        <dbReference type="ARBA" id="ARBA00023186"/>
    </source>
</evidence>
<dbReference type="FunFam" id="3.40.50.300:FF:000010">
    <property type="entry name" value="Chaperone clpB 1, putative"/>
    <property type="match status" value="1"/>
</dbReference>
<dbReference type="Pfam" id="PF17871">
    <property type="entry name" value="AAA_lid_9"/>
    <property type="match status" value="1"/>
</dbReference>
<dbReference type="Pfam" id="PF00004">
    <property type="entry name" value="AAA"/>
    <property type="match status" value="1"/>
</dbReference>
<sequence>MPVHIASALMDDEEHLMRNIVQKAGGDPLMVERELKRLVIRLPIQEPPPEQLSMASTTLKLLRNAKDKQKEQKDTHMAVDHLILALMDDRDTGAALRSGGLTERSLKDAVAQVRGNRRVESRTAEEGYDALNKYAIDMIALAESGKIDPVIGRDDEIRRVIRVLSRRTKNNPVLIGEPGVGKTAIVEGLAQRIVRKDVPMNLQAKLYSLDMGALVAGAKYRGEFEERLKSVLKEVKESETGVILFIDEIHLVMGAGKTDGAMDAANLLKPMLARGELRCIGATTLEEYKKYMEKDAAFERRFQQVQVGEPSVTDTISILRGLKERYESHHGVKIADAALVAAAKLSKRYITSRYLPDKAIDLMDEACANTRVQLDSQPEVIDQLERRHLQLEVEATALAKEQDSASQHRLKKVNEEMSKIREELEPLKLRYSMQKGHIDEIRSLKQRLEDMRNRADEAERQRDLAKAADIRYYAIPDIEKQLARLAEQEKERREQEVQRLAQQETAGDRANEPMLTDVVGEEQITEVVARWTGIPVQRLNRTQADRLLKLEETLQRRVVGQSEAVSAVADAVLRSRAGLSREQQPTGSFLFLGPTGVGKTELAKALAAELFDSEQYMVRIDMSEYMESHSVARLIGAPPGYVGYDEGGQLTEVIRRRPYTVVLFDEVEKAHQQVLNILLEVLDDARLTDGRGRVVDFSNTVIILTSNIGQEHILAGTRKDGHISEATRELVLSEMKRFFRPEFLNRLDDIVMFSALTRENLRGVVRIQVERVAARLAQRRIGLRVKEAALDVIIESSYDPSFGARPLRRYLEKHIVTQVSRMLVSGELVERSLVVPLPDDMMLEEEDGGSGGGATFIDEDGHQPMATTTAGDAMPIDPVE</sequence>
<dbReference type="Gene3D" id="3.40.50.300">
    <property type="entry name" value="P-loop containing nucleotide triphosphate hydrolases"/>
    <property type="match status" value="3"/>
</dbReference>
<protein>
    <submittedName>
        <fullName evidence="10">P-loop containing nucleoside triphosphate hydrolase protein</fullName>
    </submittedName>
</protein>
<dbReference type="CDD" id="cd00009">
    <property type="entry name" value="AAA"/>
    <property type="match status" value="1"/>
</dbReference>
<dbReference type="PROSITE" id="PS51903">
    <property type="entry name" value="CLP_R"/>
    <property type="match status" value="1"/>
</dbReference>
<dbReference type="FunFam" id="3.40.50.300:FF:000120">
    <property type="entry name" value="ATP-dependent chaperone ClpB"/>
    <property type="match status" value="1"/>
</dbReference>
<dbReference type="Pfam" id="PF07724">
    <property type="entry name" value="AAA_2"/>
    <property type="match status" value="1"/>
</dbReference>
<dbReference type="GO" id="GO:0070370">
    <property type="term" value="P:cellular heat acclimation"/>
    <property type="evidence" value="ECO:0007669"/>
    <property type="project" value="TreeGrafter"/>
</dbReference>
<keyword evidence="2 6" id="KW-0677">Repeat</keyword>
<accession>A0A4P9Z4S9</accession>
<dbReference type="GO" id="GO:0051087">
    <property type="term" value="F:protein-folding chaperone binding"/>
    <property type="evidence" value="ECO:0007669"/>
    <property type="project" value="TreeGrafter"/>
</dbReference>
<dbReference type="SUPFAM" id="SSF52540">
    <property type="entry name" value="P-loop containing nucleoside triphosphate hydrolases"/>
    <property type="match status" value="2"/>
</dbReference>
<feature type="region of interest" description="Disordered" evidence="8">
    <location>
        <begin position="842"/>
        <end position="880"/>
    </location>
</feature>
<dbReference type="InterPro" id="IPR018368">
    <property type="entry name" value="ClpA/B_CS1"/>
</dbReference>
<organism evidence="10 11">
    <name type="scientific">Syncephalis pseudoplumigaleata</name>
    <dbReference type="NCBI Taxonomy" id="1712513"/>
    <lineage>
        <taxon>Eukaryota</taxon>
        <taxon>Fungi</taxon>
        <taxon>Fungi incertae sedis</taxon>
        <taxon>Zoopagomycota</taxon>
        <taxon>Zoopagomycotina</taxon>
        <taxon>Zoopagomycetes</taxon>
        <taxon>Zoopagales</taxon>
        <taxon>Piptocephalidaceae</taxon>
        <taxon>Syncephalis</taxon>
    </lineage>
</organism>
<keyword evidence="10" id="KW-0378">Hydrolase</keyword>
<dbReference type="Gene3D" id="1.10.8.60">
    <property type="match status" value="1"/>
</dbReference>
<dbReference type="SUPFAM" id="SSF81923">
    <property type="entry name" value="Double Clp-N motif"/>
    <property type="match status" value="1"/>
</dbReference>
<dbReference type="InterPro" id="IPR028299">
    <property type="entry name" value="ClpA/B_CS2"/>
</dbReference>
<dbReference type="PANTHER" id="PTHR11638">
    <property type="entry name" value="ATP-DEPENDENT CLP PROTEASE"/>
    <property type="match status" value="1"/>
</dbReference>
<dbReference type="InterPro" id="IPR003593">
    <property type="entry name" value="AAA+_ATPase"/>
</dbReference>
<dbReference type="GO" id="GO:0043335">
    <property type="term" value="P:protein unfolding"/>
    <property type="evidence" value="ECO:0007669"/>
    <property type="project" value="TreeGrafter"/>
</dbReference>
<evidence type="ECO:0000259" key="9">
    <source>
        <dbReference type="PROSITE" id="PS51903"/>
    </source>
</evidence>
<evidence type="ECO:0000256" key="8">
    <source>
        <dbReference type="SAM" id="MobiDB-lite"/>
    </source>
</evidence>
<dbReference type="GO" id="GO:0016887">
    <property type="term" value="F:ATP hydrolysis activity"/>
    <property type="evidence" value="ECO:0007669"/>
    <property type="project" value="InterPro"/>
</dbReference>
<comment type="similarity">
    <text evidence="1 7">Belongs to the ClpA/ClpB family.</text>
</comment>
<keyword evidence="3 7" id="KW-0547">Nucleotide-binding</keyword>
<evidence type="ECO:0000313" key="11">
    <source>
        <dbReference type="Proteomes" id="UP000278143"/>
    </source>
</evidence>
<dbReference type="InterPro" id="IPR041546">
    <property type="entry name" value="ClpA/ClpB_AAA_lid"/>
</dbReference>
<gene>
    <name evidence="10" type="ORF">SYNPS1DRAFT_32461</name>
</gene>
<evidence type="ECO:0000313" key="10">
    <source>
        <dbReference type="EMBL" id="RKP27428.1"/>
    </source>
</evidence>
<dbReference type="InterPro" id="IPR001270">
    <property type="entry name" value="ClpA/B"/>
</dbReference>
<dbReference type="Gene3D" id="1.10.1780.10">
    <property type="entry name" value="Clp, N-terminal domain"/>
    <property type="match status" value="1"/>
</dbReference>
<dbReference type="InterPro" id="IPR050130">
    <property type="entry name" value="ClpA_ClpB"/>
</dbReference>
<dbReference type="SMART" id="SM01086">
    <property type="entry name" value="ClpB_D2-small"/>
    <property type="match status" value="1"/>
</dbReference>
<evidence type="ECO:0000256" key="4">
    <source>
        <dbReference type="ARBA" id="ARBA00022840"/>
    </source>
</evidence>
<keyword evidence="5 7" id="KW-0143">Chaperone</keyword>
<dbReference type="PROSITE" id="PS00871">
    <property type="entry name" value="CLPAB_2"/>
    <property type="match status" value="1"/>
</dbReference>
<keyword evidence="11" id="KW-1185">Reference proteome</keyword>
<dbReference type="InterPro" id="IPR027417">
    <property type="entry name" value="P-loop_NTPase"/>
</dbReference>
<dbReference type="GO" id="GO:0051082">
    <property type="term" value="F:unfolded protein binding"/>
    <property type="evidence" value="ECO:0007669"/>
    <property type="project" value="TreeGrafter"/>
</dbReference>
<dbReference type="InterPro" id="IPR004176">
    <property type="entry name" value="Clp_R_N"/>
</dbReference>
<dbReference type="FunFam" id="3.40.50.300:FF:000025">
    <property type="entry name" value="ATP-dependent Clp protease subunit"/>
    <property type="match status" value="1"/>
</dbReference>
<dbReference type="CDD" id="cd19499">
    <property type="entry name" value="RecA-like_ClpB_Hsp104-like"/>
    <property type="match status" value="1"/>
</dbReference>
<dbReference type="GO" id="GO:0005524">
    <property type="term" value="F:ATP binding"/>
    <property type="evidence" value="ECO:0007669"/>
    <property type="project" value="UniProtKB-KW"/>
</dbReference>
<name>A0A4P9Z4S9_9FUNG</name>
<dbReference type="EMBL" id="KZ989209">
    <property type="protein sequence ID" value="RKP27428.1"/>
    <property type="molecule type" value="Genomic_DNA"/>
</dbReference>
<dbReference type="InterPro" id="IPR003959">
    <property type="entry name" value="ATPase_AAA_core"/>
</dbReference>
<dbReference type="InterPro" id="IPR036628">
    <property type="entry name" value="Clp_N_dom_sf"/>
</dbReference>
<dbReference type="GO" id="GO:0042026">
    <property type="term" value="P:protein refolding"/>
    <property type="evidence" value="ECO:0007669"/>
    <property type="project" value="TreeGrafter"/>
</dbReference>
<evidence type="ECO:0000256" key="3">
    <source>
        <dbReference type="ARBA" id="ARBA00022741"/>
    </source>
</evidence>
<dbReference type="PRINTS" id="PR00300">
    <property type="entry name" value="CLPPROTEASEA"/>
</dbReference>
<dbReference type="PANTHER" id="PTHR11638:SF18">
    <property type="entry name" value="HEAT SHOCK PROTEIN 104"/>
    <property type="match status" value="1"/>
</dbReference>
<evidence type="ECO:0000256" key="1">
    <source>
        <dbReference type="ARBA" id="ARBA00008675"/>
    </source>
</evidence>
<reference evidence="11" key="1">
    <citation type="journal article" date="2018" name="Nat. Microbiol.">
        <title>Leveraging single-cell genomics to expand the fungal tree of life.</title>
        <authorList>
            <person name="Ahrendt S.R."/>
            <person name="Quandt C.A."/>
            <person name="Ciobanu D."/>
            <person name="Clum A."/>
            <person name="Salamov A."/>
            <person name="Andreopoulos B."/>
            <person name="Cheng J.F."/>
            <person name="Woyke T."/>
            <person name="Pelin A."/>
            <person name="Henrissat B."/>
            <person name="Reynolds N.K."/>
            <person name="Benny G.L."/>
            <person name="Smith M.E."/>
            <person name="James T.Y."/>
            <person name="Grigoriev I.V."/>
        </authorList>
    </citation>
    <scope>NUCLEOTIDE SEQUENCE [LARGE SCALE GENOMIC DNA]</scope>
    <source>
        <strain evidence="11">Benny S71-1</strain>
    </source>
</reference>